<comment type="caution">
    <text evidence="3">The sequence shown here is derived from an EMBL/GenBank/DDBJ whole genome shotgun (WGS) entry which is preliminary data.</text>
</comment>
<dbReference type="RefSeq" id="WP_106678667.1">
    <property type="nucleotide sequence ID" value="NZ_JACHWV010000007.1"/>
</dbReference>
<accession>A0A2T1NFD1</accession>
<organism evidence="3 4">
    <name type="scientific">Mesoflavibacter zeaxanthinifaciens subsp. sabulilitoris</name>
    <dbReference type="NCBI Taxonomy" id="1520893"/>
    <lineage>
        <taxon>Bacteria</taxon>
        <taxon>Pseudomonadati</taxon>
        <taxon>Bacteroidota</taxon>
        <taxon>Flavobacteriia</taxon>
        <taxon>Flavobacteriales</taxon>
        <taxon>Flavobacteriaceae</taxon>
        <taxon>Mesoflavibacter</taxon>
    </lineage>
</organism>
<dbReference type="Gene3D" id="1.20.144.10">
    <property type="entry name" value="Phosphatidic acid phosphatase type 2/haloperoxidase"/>
    <property type="match status" value="1"/>
</dbReference>
<dbReference type="Pfam" id="PF01569">
    <property type="entry name" value="PAP2"/>
    <property type="match status" value="1"/>
</dbReference>
<feature type="domain" description="Phosphatidic acid phosphatase type 2/haloperoxidase" evidence="2">
    <location>
        <begin position="132"/>
        <end position="248"/>
    </location>
</feature>
<evidence type="ECO:0000313" key="4">
    <source>
        <dbReference type="Proteomes" id="UP000238430"/>
    </source>
</evidence>
<dbReference type="InterPro" id="IPR036938">
    <property type="entry name" value="PAP2/HPO_sf"/>
</dbReference>
<dbReference type="Proteomes" id="UP000238430">
    <property type="component" value="Unassembled WGS sequence"/>
</dbReference>
<protein>
    <submittedName>
        <fullName evidence="3">Phosphoesterase</fullName>
    </submittedName>
</protein>
<dbReference type="AlphaFoldDB" id="A0A2T1NFD1"/>
<reference evidence="3 4" key="1">
    <citation type="submission" date="2018-03" db="EMBL/GenBank/DDBJ databases">
        <title>Mesoflavibacter sp. HG37 and Mesoflavibacter sp. HG96 sp.nov., two marine bacteria isolated from seawater of Western Pacific Ocean.</title>
        <authorList>
            <person name="Cheng H."/>
            <person name="Wu Y.-H."/>
            <person name="Guo L.-L."/>
            <person name="Xu X.-W."/>
        </authorList>
    </citation>
    <scope>NUCLEOTIDE SEQUENCE [LARGE SCALE GENOMIC DNA]</scope>
    <source>
        <strain evidence="3 4">KCTC 42117</strain>
    </source>
</reference>
<dbReference type="SUPFAM" id="SSF48317">
    <property type="entry name" value="Acid phosphatase/Vanadium-dependent haloperoxidase"/>
    <property type="match status" value="1"/>
</dbReference>
<feature type="signal peptide" evidence="1">
    <location>
        <begin position="1"/>
        <end position="21"/>
    </location>
</feature>
<keyword evidence="4" id="KW-1185">Reference proteome</keyword>
<dbReference type="InterPro" id="IPR000326">
    <property type="entry name" value="PAP2/HPO"/>
</dbReference>
<sequence length="285" mass="31776">MKNHILIVFSIAMLISNTVNSQNKLYKINQDSTSTLGLLKYDINTTLQSVKHAFTRPIYWKKKDYTKLGGLIAGTALLSLTDESVNNFANKHSDKFPKLVRDVGWYFGSPQNYFMANAGLYGYGLFAKNEKVRYTSVLIISSSITSGFLQSLAKNAFGRARPGRDLGAFYFKPLSKEGGFHSFPSGHTVLSVTMTHAIAKQFKNPWVKTGIYAFGAIPPLSRLVDDAHWITDIAFSTALSIIVVDSIDKFLKKNNAFDIDHNRTSNKISWNFMFSGNKVGLIGTF</sequence>
<dbReference type="SMART" id="SM00014">
    <property type="entry name" value="acidPPc"/>
    <property type="match status" value="1"/>
</dbReference>
<dbReference type="EMBL" id="PXOT01000022">
    <property type="protein sequence ID" value="PSG91152.1"/>
    <property type="molecule type" value="Genomic_DNA"/>
</dbReference>
<dbReference type="CDD" id="cd01610">
    <property type="entry name" value="PAP2_like"/>
    <property type="match status" value="1"/>
</dbReference>
<gene>
    <name evidence="3" type="ORF">C7H61_07840</name>
</gene>
<evidence type="ECO:0000259" key="2">
    <source>
        <dbReference type="SMART" id="SM00014"/>
    </source>
</evidence>
<evidence type="ECO:0000256" key="1">
    <source>
        <dbReference type="SAM" id="SignalP"/>
    </source>
</evidence>
<dbReference type="OrthoDB" id="9773582at2"/>
<proteinExistence type="predicted"/>
<evidence type="ECO:0000313" key="3">
    <source>
        <dbReference type="EMBL" id="PSG91152.1"/>
    </source>
</evidence>
<keyword evidence="1" id="KW-0732">Signal</keyword>
<feature type="chain" id="PRO_5015518855" evidence="1">
    <location>
        <begin position="22"/>
        <end position="285"/>
    </location>
</feature>
<name>A0A2T1NFD1_9FLAO</name>